<dbReference type="InterPro" id="IPR011701">
    <property type="entry name" value="MFS"/>
</dbReference>
<evidence type="ECO:0000256" key="2">
    <source>
        <dbReference type="ARBA" id="ARBA00022448"/>
    </source>
</evidence>
<gene>
    <name evidence="10" type="ORF">GTS_04720</name>
</gene>
<keyword evidence="11" id="KW-1185">Reference proteome</keyword>
<dbReference type="OrthoDB" id="4080117at2"/>
<dbReference type="PANTHER" id="PTHR42718">
    <property type="entry name" value="MAJOR FACILITATOR SUPERFAMILY MULTIDRUG TRANSPORTER MFSC"/>
    <property type="match status" value="1"/>
</dbReference>
<reference evidence="11" key="1">
    <citation type="submission" date="2019-04" db="EMBL/GenBank/DDBJ databases">
        <title>Draft genome sequence of Pseudonocardiaceae bacterium SL3-2-4.</title>
        <authorList>
            <person name="Ningsih F."/>
            <person name="Yokota A."/>
            <person name="Sakai Y."/>
            <person name="Nanatani K."/>
            <person name="Yabe S."/>
            <person name="Oetari A."/>
            <person name="Sjamsuridzal W."/>
        </authorList>
    </citation>
    <scope>NUCLEOTIDE SEQUENCE [LARGE SCALE GENOMIC DNA]</scope>
    <source>
        <strain evidence="11">SL3-2-4</strain>
    </source>
</reference>
<dbReference type="InterPro" id="IPR005829">
    <property type="entry name" value="Sugar_transporter_CS"/>
</dbReference>
<evidence type="ECO:0000256" key="8">
    <source>
        <dbReference type="SAM" id="Phobius"/>
    </source>
</evidence>
<dbReference type="SUPFAM" id="SSF103473">
    <property type="entry name" value="MFS general substrate transporter"/>
    <property type="match status" value="1"/>
</dbReference>
<dbReference type="Gene3D" id="1.20.1720.10">
    <property type="entry name" value="Multidrug resistance protein D"/>
    <property type="match status" value="1"/>
</dbReference>
<keyword evidence="2" id="KW-0813">Transport</keyword>
<dbReference type="GO" id="GO:0005886">
    <property type="term" value="C:plasma membrane"/>
    <property type="evidence" value="ECO:0007669"/>
    <property type="project" value="UniProtKB-SubCell"/>
</dbReference>
<feature type="region of interest" description="Disordered" evidence="7">
    <location>
        <begin position="1"/>
        <end position="24"/>
    </location>
</feature>
<dbReference type="AlphaFoldDB" id="A0A4D4J2K5"/>
<organism evidence="10 11">
    <name type="scientific">Gandjariella thermophila</name>
    <dbReference type="NCBI Taxonomy" id="1931992"/>
    <lineage>
        <taxon>Bacteria</taxon>
        <taxon>Bacillati</taxon>
        <taxon>Actinomycetota</taxon>
        <taxon>Actinomycetes</taxon>
        <taxon>Pseudonocardiales</taxon>
        <taxon>Pseudonocardiaceae</taxon>
        <taxon>Gandjariella</taxon>
    </lineage>
</organism>
<feature type="transmembrane region" description="Helical" evidence="8">
    <location>
        <begin position="287"/>
        <end position="310"/>
    </location>
</feature>
<feature type="transmembrane region" description="Helical" evidence="8">
    <location>
        <begin position="352"/>
        <end position="370"/>
    </location>
</feature>
<keyword evidence="4 8" id="KW-0812">Transmembrane</keyword>
<dbReference type="InterPro" id="IPR020846">
    <property type="entry name" value="MFS_dom"/>
</dbReference>
<feature type="transmembrane region" description="Helical" evidence="8">
    <location>
        <begin position="322"/>
        <end position="340"/>
    </location>
</feature>
<feature type="transmembrane region" description="Helical" evidence="8">
    <location>
        <begin position="376"/>
        <end position="399"/>
    </location>
</feature>
<dbReference type="PANTHER" id="PTHR42718:SF46">
    <property type="entry name" value="BLR6921 PROTEIN"/>
    <property type="match status" value="1"/>
</dbReference>
<feature type="transmembrane region" description="Helical" evidence="8">
    <location>
        <begin position="98"/>
        <end position="125"/>
    </location>
</feature>
<name>A0A4D4J2K5_9PSEU</name>
<feature type="transmembrane region" description="Helical" evidence="8">
    <location>
        <begin position="247"/>
        <end position="266"/>
    </location>
</feature>
<dbReference type="Gene3D" id="1.20.1250.20">
    <property type="entry name" value="MFS general substrate transporter like domains"/>
    <property type="match status" value="1"/>
</dbReference>
<feature type="transmembrane region" description="Helical" evidence="8">
    <location>
        <begin position="69"/>
        <end position="86"/>
    </location>
</feature>
<sequence>MSGTRTRTGPDPAVRGRLSRSGAPAPSRRWAALVFVALAQMMIALDATIVTIALPSAQVALRFTDADRQWVVTAYTLAFGGLLLLGGRVADHAGRRRAFLISLAGFAGASALGGVAGTLGMLVAARALQGASAALMAPAVLALLTTMFVEPRERARAFAVFGGIAGAGGAVGLLLGGVLTAYLGWRWCLYVNVPVAVATALGGRLTIPDTRTDHRPRLDLAGAVLATGALVALVAGCAQTANHGWDSAPVLAPLLSAAALLALFVLRESRASSPLLPPRILADRNRAGAYLSVAFAVAGMLGLFLFLTYYLQVVLGYSALRAGLAFLPLSAAVLASSQAVSRALPRVPPRALIVPGLLVAAAAMVMVSRLTMASGYLTGVLPAEIVLGLGIGCVFVPAMSTATQRVPPRDAGVAAAVVNTAQQVGGSIGVAVLNTVAATATAGYLAAHPSAGAAHLGGLLHGYTVAAGYAAGLLTVAAMLAAALINAPAPQPRAG</sequence>
<feature type="transmembrane region" description="Helical" evidence="8">
    <location>
        <begin position="467"/>
        <end position="487"/>
    </location>
</feature>
<comment type="caution">
    <text evidence="10">The sequence shown here is derived from an EMBL/GenBank/DDBJ whole genome shotgun (WGS) entry which is preliminary data.</text>
</comment>
<protein>
    <submittedName>
        <fullName evidence="10">MFS transporter</fullName>
    </submittedName>
</protein>
<keyword evidence="5 8" id="KW-1133">Transmembrane helix</keyword>
<feature type="transmembrane region" description="Helical" evidence="8">
    <location>
        <begin position="428"/>
        <end position="447"/>
    </location>
</feature>
<dbReference type="CDD" id="cd17321">
    <property type="entry name" value="MFS_MMR_MDR_like"/>
    <property type="match status" value="1"/>
</dbReference>
<accession>A0A4D4J2K5</accession>
<dbReference type="Pfam" id="PF07690">
    <property type="entry name" value="MFS_1"/>
    <property type="match status" value="1"/>
</dbReference>
<evidence type="ECO:0000256" key="7">
    <source>
        <dbReference type="SAM" id="MobiDB-lite"/>
    </source>
</evidence>
<dbReference type="RefSeq" id="WP_137812051.1">
    <property type="nucleotide sequence ID" value="NZ_BJFL01000002.1"/>
</dbReference>
<feature type="transmembrane region" description="Helical" evidence="8">
    <location>
        <begin position="219"/>
        <end position="241"/>
    </location>
</feature>
<evidence type="ECO:0000256" key="4">
    <source>
        <dbReference type="ARBA" id="ARBA00022692"/>
    </source>
</evidence>
<dbReference type="InterPro" id="IPR036259">
    <property type="entry name" value="MFS_trans_sf"/>
</dbReference>
<evidence type="ECO:0000256" key="6">
    <source>
        <dbReference type="ARBA" id="ARBA00023136"/>
    </source>
</evidence>
<keyword evidence="6 8" id="KW-0472">Membrane</keyword>
<evidence type="ECO:0000256" key="3">
    <source>
        <dbReference type="ARBA" id="ARBA00022475"/>
    </source>
</evidence>
<dbReference type="PROSITE" id="PS50850">
    <property type="entry name" value="MFS"/>
    <property type="match status" value="1"/>
</dbReference>
<feature type="transmembrane region" description="Helical" evidence="8">
    <location>
        <begin position="131"/>
        <end position="149"/>
    </location>
</feature>
<feature type="transmembrane region" description="Helical" evidence="8">
    <location>
        <begin position="158"/>
        <end position="183"/>
    </location>
</feature>
<dbReference type="Proteomes" id="UP000298860">
    <property type="component" value="Unassembled WGS sequence"/>
</dbReference>
<proteinExistence type="predicted"/>
<evidence type="ECO:0000256" key="1">
    <source>
        <dbReference type="ARBA" id="ARBA00004651"/>
    </source>
</evidence>
<dbReference type="PROSITE" id="PS00216">
    <property type="entry name" value="SUGAR_TRANSPORT_1"/>
    <property type="match status" value="1"/>
</dbReference>
<dbReference type="GO" id="GO:0022857">
    <property type="term" value="F:transmembrane transporter activity"/>
    <property type="evidence" value="ECO:0007669"/>
    <property type="project" value="InterPro"/>
</dbReference>
<keyword evidence="3" id="KW-1003">Cell membrane</keyword>
<feature type="transmembrane region" description="Helical" evidence="8">
    <location>
        <begin position="30"/>
        <end position="57"/>
    </location>
</feature>
<evidence type="ECO:0000256" key="5">
    <source>
        <dbReference type="ARBA" id="ARBA00022989"/>
    </source>
</evidence>
<dbReference type="EMBL" id="BJFL01000002">
    <property type="protein sequence ID" value="GDY28839.1"/>
    <property type="molecule type" value="Genomic_DNA"/>
</dbReference>
<feature type="domain" description="Major facilitator superfamily (MFS) profile" evidence="9">
    <location>
        <begin position="32"/>
        <end position="490"/>
    </location>
</feature>
<evidence type="ECO:0000259" key="9">
    <source>
        <dbReference type="PROSITE" id="PS50850"/>
    </source>
</evidence>
<feature type="transmembrane region" description="Helical" evidence="8">
    <location>
        <begin position="189"/>
        <end position="207"/>
    </location>
</feature>
<comment type="subcellular location">
    <subcellularLocation>
        <location evidence="1">Cell membrane</location>
        <topology evidence="1">Multi-pass membrane protein</topology>
    </subcellularLocation>
</comment>
<evidence type="ECO:0000313" key="11">
    <source>
        <dbReference type="Proteomes" id="UP000298860"/>
    </source>
</evidence>
<evidence type="ECO:0000313" key="10">
    <source>
        <dbReference type="EMBL" id="GDY28839.1"/>
    </source>
</evidence>